<feature type="transmembrane region" description="Helical" evidence="2">
    <location>
        <begin position="83"/>
        <end position="105"/>
    </location>
</feature>
<comment type="caution">
    <text evidence="3">The sequence shown here is derived from an EMBL/GenBank/DDBJ whole genome shotgun (WGS) entry which is preliminary data.</text>
</comment>
<accession>A0A2N6SVN5</accession>
<protein>
    <submittedName>
        <fullName evidence="3">Membrane protein FxsA</fullName>
    </submittedName>
</protein>
<dbReference type="InterPro" id="IPR009937">
    <property type="entry name" value="Phage_holin_3_6"/>
</dbReference>
<reference evidence="3 4" key="1">
    <citation type="submission" date="2017-09" db="EMBL/GenBank/DDBJ databases">
        <title>Bacterial strain isolated from the female urinary microbiota.</title>
        <authorList>
            <person name="Thomas-White K."/>
            <person name="Kumar N."/>
            <person name="Forster S."/>
            <person name="Putonti C."/>
            <person name="Lawley T."/>
            <person name="Wolfe A.J."/>
        </authorList>
    </citation>
    <scope>NUCLEOTIDE SEQUENCE [LARGE SCALE GENOMIC DNA]</scope>
    <source>
        <strain evidence="3 4">UMB0908</strain>
    </source>
</reference>
<keyword evidence="2" id="KW-1133">Transmembrane helix</keyword>
<sequence>MSSTPHDNPLGRPDPRLEGAGAHAASDDLPMTEPEVRARTESLGEMFSSFADHFSTLMRQELALAKAEATDTAKKAGTGAGMFAGAGVAAFFLLMFLSLALMWALGSVIHLGWAALIVAGVWAIALAVLAVIGKNRFNEMKGLPQTQDTMQDIPPTVNPSKETP</sequence>
<dbReference type="EMBL" id="PNHF01000043">
    <property type="protein sequence ID" value="PMC61137.1"/>
    <property type="molecule type" value="Genomic_DNA"/>
</dbReference>
<evidence type="ECO:0000256" key="2">
    <source>
        <dbReference type="SAM" id="Phobius"/>
    </source>
</evidence>
<keyword evidence="2" id="KW-0812">Transmembrane</keyword>
<evidence type="ECO:0000256" key="1">
    <source>
        <dbReference type="SAM" id="MobiDB-lite"/>
    </source>
</evidence>
<dbReference type="AlphaFoldDB" id="A0A2N6SVN5"/>
<proteinExistence type="predicted"/>
<evidence type="ECO:0000313" key="3">
    <source>
        <dbReference type="EMBL" id="PMC61137.1"/>
    </source>
</evidence>
<gene>
    <name evidence="3" type="ORF">CJ204_12635</name>
</gene>
<dbReference type="Proteomes" id="UP000235363">
    <property type="component" value="Unassembled WGS sequence"/>
</dbReference>
<feature type="region of interest" description="Disordered" evidence="1">
    <location>
        <begin position="143"/>
        <end position="164"/>
    </location>
</feature>
<evidence type="ECO:0000313" key="4">
    <source>
        <dbReference type="Proteomes" id="UP000235363"/>
    </source>
</evidence>
<feature type="transmembrane region" description="Helical" evidence="2">
    <location>
        <begin position="111"/>
        <end position="132"/>
    </location>
</feature>
<keyword evidence="2" id="KW-0472">Membrane</keyword>
<name>A0A2N6SVN5_9CORY</name>
<feature type="region of interest" description="Disordered" evidence="1">
    <location>
        <begin position="1"/>
        <end position="35"/>
    </location>
</feature>
<dbReference type="Pfam" id="PF07332">
    <property type="entry name" value="Phage_holin_3_6"/>
    <property type="match status" value="1"/>
</dbReference>
<organism evidence="3 4">
    <name type="scientific">Corynebacterium xerosis</name>
    <dbReference type="NCBI Taxonomy" id="1725"/>
    <lineage>
        <taxon>Bacteria</taxon>
        <taxon>Bacillati</taxon>
        <taxon>Actinomycetota</taxon>
        <taxon>Actinomycetes</taxon>
        <taxon>Mycobacteriales</taxon>
        <taxon>Corynebacteriaceae</taxon>
        <taxon>Corynebacterium</taxon>
    </lineage>
</organism>